<dbReference type="AlphaFoldDB" id="A0A8E0VP85"/>
<dbReference type="SUPFAM" id="SSF48371">
    <property type="entry name" value="ARM repeat"/>
    <property type="match status" value="1"/>
</dbReference>
<feature type="region of interest" description="Disordered" evidence="3">
    <location>
        <begin position="429"/>
        <end position="485"/>
    </location>
</feature>
<dbReference type="Gene3D" id="1.25.10.10">
    <property type="entry name" value="Leucine-rich Repeat Variant"/>
    <property type="match status" value="2"/>
</dbReference>
<dbReference type="InterPro" id="IPR011989">
    <property type="entry name" value="ARM-like"/>
</dbReference>
<reference evidence="5" key="1">
    <citation type="submission" date="2019-05" db="EMBL/GenBank/DDBJ databases">
        <title>Annotation for the trematode Fasciolopsis buski.</title>
        <authorList>
            <person name="Choi Y.-J."/>
        </authorList>
    </citation>
    <scope>NUCLEOTIDE SEQUENCE</scope>
    <source>
        <strain evidence="5">HT</strain>
        <tissue evidence="5">Whole worm</tissue>
    </source>
</reference>
<dbReference type="Proteomes" id="UP000728185">
    <property type="component" value="Unassembled WGS sequence"/>
</dbReference>
<evidence type="ECO:0000256" key="1">
    <source>
        <dbReference type="ARBA" id="ARBA00022737"/>
    </source>
</evidence>
<organism evidence="5 6">
    <name type="scientific">Fasciolopsis buskii</name>
    <dbReference type="NCBI Taxonomy" id="27845"/>
    <lineage>
        <taxon>Eukaryota</taxon>
        <taxon>Metazoa</taxon>
        <taxon>Spiralia</taxon>
        <taxon>Lophotrochozoa</taxon>
        <taxon>Platyhelminthes</taxon>
        <taxon>Trematoda</taxon>
        <taxon>Digenea</taxon>
        <taxon>Plagiorchiida</taxon>
        <taxon>Echinostomata</taxon>
        <taxon>Echinostomatoidea</taxon>
        <taxon>Fasciolidae</taxon>
        <taxon>Fasciolopsis</taxon>
    </lineage>
</organism>
<feature type="repeat" description="HEAT" evidence="2">
    <location>
        <begin position="314"/>
        <end position="352"/>
    </location>
</feature>
<feature type="repeat" description="HEAT" evidence="2">
    <location>
        <begin position="164"/>
        <end position="202"/>
    </location>
</feature>
<evidence type="ECO:0000256" key="2">
    <source>
        <dbReference type="PROSITE-ProRule" id="PRU00103"/>
    </source>
</evidence>
<dbReference type="PANTHER" id="PTHR10648:SF4">
    <property type="entry name" value="PROTEIN PHOSPHATASE 2 (FORMERLY 2A), REGULATORY SUBUNIT A, BETA ISOFORM-RELATED"/>
    <property type="match status" value="1"/>
</dbReference>
<dbReference type="OrthoDB" id="340346at2759"/>
<dbReference type="PROSITE" id="PS50077">
    <property type="entry name" value="HEAT_REPEAT"/>
    <property type="match status" value="8"/>
</dbReference>
<dbReference type="GO" id="GO:0005634">
    <property type="term" value="C:nucleus"/>
    <property type="evidence" value="ECO:0007669"/>
    <property type="project" value="TreeGrafter"/>
</dbReference>
<dbReference type="GO" id="GO:0000159">
    <property type="term" value="C:protein phosphatase type 2A complex"/>
    <property type="evidence" value="ECO:0007669"/>
    <property type="project" value="TreeGrafter"/>
</dbReference>
<dbReference type="EMBL" id="LUCM01000822">
    <property type="protein sequence ID" value="KAA0199949.1"/>
    <property type="molecule type" value="Genomic_DNA"/>
</dbReference>
<dbReference type="GO" id="GO:0019888">
    <property type="term" value="F:protein phosphatase regulator activity"/>
    <property type="evidence" value="ECO:0007669"/>
    <property type="project" value="TreeGrafter"/>
</dbReference>
<evidence type="ECO:0000256" key="3">
    <source>
        <dbReference type="SAM" id="MobiDB-lite"/>
    </source>
</evidence>
<keyword evidence="1" id="KW-0677">Repeat</keyword>
<dbReference type="PANTHER" id="PTHR10648">
    <property type="entry name" value="SERINE/THREONINE-PROTEIN PHOSPHATASE PP2A 65 KDA REGULATORY SUBUNIT"/>
    <property type="match status" value="1"/>
</dbReference>
<gene>
    <name evidence="5" type="ORF">FBUS_00144</name>
</gene>
<feature type="repeat" description="HEAT" evidence="2">
    <location>
        <begin position="10"/>
        <end position="48"/>
    </location>
</feature>
<dbReference type="InterPro" id="IPR016024">
    <property type="entry name" value="ARM-type_fold"/>
</dbReference>
<proteinExistence type="predicted"/>
<dbReference type="InterPro" id="IPR011019">
    <property type="entry name" value="KIND_dom"/>
</dbReference>
<feature type="repeat" description="HEAT" evidence="2">
    <location>
        <begin position="545"/>
        <end position="583"/>
    </location>
</feature>
<evidence type="ECO:0000313" key="6">
    <source>
        <dbReference type="Proteomes" id="UP000728185"/>
    </source>
</evidence>
<feature type="region of interest" description="Disordered" evidence="3">
    <location>
        <begin position="774"/>
        <end position="816"/>
    </location>
</feature>
<dbReference type="PROSITE" id="PS51377">
    <property type="entry name" value="KIND"/>
    <property type="match status" value="1"/>
</dbReference>
<feature type="region of interest" description="Disordered" evidence="3">
    <location>
        <begin position="200"/>
        <end position="297"/>
    </location>
</feature>
<feature type="compositionally biased region" description="Low complexity" evidence="3">
    <location>
        <begin position="263"/>
        <end position="272"/>
    </location>
</feature>
<keyword evidence="6" id="KW-1185">Reference proteome</keyword>
<dbReference type="InterPro" id="IPR021133">
    <property type="entry name" value="HEAT_type_2"/>
</dbReference>
<dbReference type="InterPro" id="IPR051023">
    <property type="entry name" value="PP2A_Regulatory_Subunit_A"/>
</dbReference>
<feature type="compositionally biased region" description="Basic and acidic residues" evidence="3">
    <location>
        <begin position="284"/>
        <end position="296"/>
    </location>
</feature>
<sequence>MSDSHDSYYPIAVLIEELKNEDIQFRLNSIKQLQTIAVALGPEKTRSQLIPFLIDTIYDEDEILLALAEQMGNLVPYVGGPEYASSLLAPLENLVSVEEVAVREKAVESMRNIARQHTREAMVCEFYPMVERLSSGDWFTSRTAACSLLSVVYPRVSKASRANLREILRKLATDETPMVRRVVAGRLGELALAMIKGVTAEQTSGLPEPSANSNTSPPSIMDVTDPKGGDAALTSTVGPANSSISAEIKTNLSDSQESKSSKSTETPTLTSSVTNGTGAIAGDQNKREGGSAKDDWTDYELDPEAERLHVLNLIVPMFGQLIADDQDSVRLMAVESTVGLIQALSSVEAENELIELIEQAVADKSWRVRCTMVDKFIDIFTAIGPNLARSRLVPLFIDLLHDEEAEVRAVAAGKVKAFARCLLGLPPLEPGAESSSDTNRSPSVGTASVTSPGTGESASSKATDPVEGANPLAVPPPTPPAAPNSDVNMEEIWALAASDEAIVSNLLPAIKTLTTDSNTHVRSALAGAVLGLAPLMGSRLTVEHLLPVLLAYLKDDSPEVRFNLISNLEHVNSVIGLDHLSSSLLPAVIQLAEDPKWRVRLVIIEYMPMLAEQLGKEVFHSQLTDICLGWLTDEVYAIREAAVENLVRLGQKFGTDWVNETFVPKVMQLASEQNYLCRMICLQSIISLSEVVSPSVCKDRLLPTTLSMQNDSVPNVRFKVAQALSKLGSQLNKKDLDVEVHQCLRRLAEDPDRDVKFYAFEALETLHLDANGDHASDDGDVVMTPVQTESTAPVSTSEPNISEPEPFSLPPEQQQA</sequence>
<feature type="repeat" description="HEAT" evidence="2">
    <location>
        <begin position="392"/>
        <end position="422"/>
    </location>
</feature>
<comment type="caution">
    <text evidence="5">The sequence shown here is derived from an EMBL/GenBank/DDBJ whole genome shotgun (WGS) entry which is preliminary data.</text>
</comment>
<protein>
    <submittedName>
        <fullName evidence="5">Serine/threonine-protein phosphatase 2A regulatory subunit A alpha isoform</fullName>
    </submittedName>
</protein>
<dbReference type="GO" id="GO:0005829">
    <property type="term" value="C:cytosol"/>
    <property type="evidence" value="ECO:0007669"/>
    <property type="project" value="TreeGrafter"/>
</dbReference>
<name>A0A8E0VP85_9TREM</name>
<feature type="compositionally biased region" description="Polar residues" evidence="3">
    <location>
        <begin position="433"/>
        <end position="462"/>
    </location>
</feature>
<feature type="compositionally biased region" description="Polar residues" evidence="3">
    <location>
        <begin position="233"/>
        <end position="251"/>
    </location>
</feature>
<evidence type="ECO:0000259" key="4">
    <source>
        <dbReference type="PROSITE" id="PS51377"/>
    </source>
</evidence>
<feature type="repeat" description="HEAT" evidence="2">
    <location>
        <begin position="584"/>
        <end position="622"/>
    </location>
</feature>
<evidence type="ECO:0000313" key="5">
    <source>
        <dbReference type="EMBL" id="KAA0199949.1"/>
    </source>
</evidence>
<dbReference type="InterPro" id="IPR055231">
    <property type="entry name" value="2AA_helical"/>
</dbReference>
<feature type="compositionally biased region" description="Polar residues" evidence="3">
    <location>
        <begin position="785"/>
        <end position="800"/>
    </location>
</feature>
<feature type="repeat" description="HEAT" evidence="2">
    <location>
        <begin position="506"/>
        <end position="544"/>
    </location>
</feature>
<feature type="compositionally biased region" description="Polar residues" evidence="3">
    <location>
        <begin position="200"/>
        <end position="218"/>
    </location>
</feature>
<dbReference type="Pfam" id="PF22956">
    <property type="entry name" value="VPS15-like_hel"/>
    <property type="match status" value="2"/>
</dbReference>
<feature type="compositionally biased region" description="Pro residues" evidence="3">
    <location>
        <begin position="473"/>
        <end position="482"/>
    </location>
</feature>
<feature type="domain" description="KIND" evidence="4">
    <location>
        <begin position="718"/>
        <end position="816"/>
    </location>
</feature>
<feature type="repeat" description="HEAT" evidence="2">
    <location>
        <begin position="701"/>
        <end position="739"/>
    </location>
</feature>
<accession>A0A8E0VP85</accession>